<keyword evidence="8" id="KW-1185">Reference proteome</keyword>
<keyword evidence="4 6" id="KW-1133">Transmembrane helix</keyword>
<feature type="domain" description="Major facilitator superfamily (MFS) profile" evidence="7">
    <location>
        <begin position="1"/>
        <end position="215"/>
    </location>
</feature>
<feature type="transmembrane region" description="Helical" evidence="6">
    <location>
        <begin position="196"/>
        <end position="214"/>
    </location>
</feature>
<keyword evidence="3 6" id="KW-0812">Transmembrane</keyword>
<protein>
    <submittedName>
        <fullName evidence="9">Synaptic vesicle glycoprotein 2C-like</fullName>
    </submittedName>
</protein>
<dbReference type="InterPro" id="IPR011701">
    <property type="entry name" value="MFS"/>
</dbReference>
<keyword evidence="5 6" id="KW-0472">Membrane</keyword>
<organism evidence="8 9">
    <name type="scientific">Carassius auratus</name>
    <name type="common">Goldfish</name>
    <dbReference type="NCBI Taxonomy" id="7957"/>
    <lineage>
        <taxon>Eukaryota</taxon>
        <taxon>Metazoa</taxon>
        <taxon>Chordata</taxon>
        <taxon>Craniata</taxon>
        <taxon>Vertebrata</taxon>
        <taxon>Euteleostomi</taxon>
        <taxon>Actinopterygii</taxon>
        <taxon>Neopterygii</taxon>
        <taxon>Teleostei</taxon>
        <taxon>Ostariophysi</taxon>
        <taxon>Cypriniformes</taxon>
        <taxon>Cyprinidae</taxon>
        <taxon>Cyprininae</taxon>
        <taxon>Carassius</taxon>
    </lineage>
</organism>
<feature type="transmembrane region" description="Helical" evidence="6">
    <location>
        <begin position="168"/>
        <end position="190"/>
    </location>
</feature>
<sequence length="215" mass="23460">MALLVLLQALDPMKQLFVGTLVFRRVVLLIIFFCISFGYNGLWMWYPELFKRTEDGYSSANVSRVQNSENESCDLVKTALYMEGFITAASNLPGNIFTILFMDRIVGKILLYVSLLASSMSVFIIYVVKTKAQSVIMSCVLSGVYVISWNALDVLGTELYPTQLRSSALGVFTAVGRVAAIMGNVVFGQLVGSNCAIPPLMLSTLLLAGGLTALL</sequence>
<feature type="transmembrane region" description="Helical" evidence="6">
    <location>
        <begin position="26"/>
        <end position="46"/>
    </location>
</feature>
<feature type="transmembrane region" description="Helical" evidence="6">
    <location>
        <begin position="109"/>
        <end position="128"/>
    </location>
</feature>
<proteinExistence type="predicted"/>
<dbReference type="AlphaFoldDB" id="A0A6P6P4S1"/>
<evidence type="ECO:0000259" key="7">
    <source>
        <dbReference type="PROSITE" id="PS50850"/>
    </source>
</evidence>
<dbReference type="Proteomes" id="UP000515129">
    <property type="component" value="Unplaced"/>
</dbReference>
<dbReference type="GeneID" id="113094194"/>
<dbReference type="InterPro" id="IPR036259">
    <property type="entry name" value="MFS_trans_sf"/>
</dbReference>
<dbReference type="PANTHER" id="PTHR23511:SF34">
    <property type="entry name" value="SYNAPTIC VESICLE GLYCOPROTEIN 2"/>
    <property type="match status" value="1"/>
</dbReference>
<evidence type="ECO:0000256" key="4">
    <source>
        <dbReference type="ARBA" id="ARBA00022989"/>
    </source>
</evidence>
<dbReference type="PANTHER" id="PTHR23511">
    <property type="entry name" value="SYNAPTIC VESICLE GLYCOPROTEIN 2"/>
    <property type="match status" value="1"/>
</dbReference>
<name>A0A6P6P4S1_CARAU</name>
<evidence type="ECO:0000256" key="5">
    <source>
        <dbReference type="ARBA" id="ARBA00023136"/>
    </source>
</evidence>
<accession>A0A6P6P4S1</accession>
<reference evidence="9" key="1">
    <citation type="submission" date="2025-08" db="UniProtKB">
        <authorList>
            <consortium name="RefSeq"/>
        </authorList>
    </citation>
    <scope>IDENTIFICATION</scope>
    <source>
        <strain evidence="9">Wakin</strain>
        <tissue evidence="9">Muscle</tissue>
    </source>
</reference>
<evidence type="ECO:0000313" key="9">
    <source>
        <dbReference type="RefSeq" id="XP_026115680.1"/>
    </source>
</evidence>
<feature type="transmembrane region" description="Helical" evidence="6">
    <location>
        <begin position="134"/>
        <end position="156"/>
    </location>
</feature>
<evidence type="ECO:0000313" key="8">
    <source>
        <dbReference type="Proteomes" id="UP000515129"/>
    </source>
</evidence>
<dbReference type="PROSITE" id="PS50850">
    <property type="entry name" value="MFS"/>
    <property type="match status" value="1"/>
</dbReference>
<evidence type="ECO:0000256" key="3">
    <source>
        <dbReference type="ARBA" id="ARBA00022692"/>
    </source>
</evidence>
<dbReference type="OrthoDB" id="3936150at2759"/>
<keyword evidence="2" id="KW-0813">Transport</keyword>
<dbReference type="KEGG" id="caua:113094194"/>
<dbReference type="InterPro" id="IPR020846">
    <property type="entry name" value="MFS_dom"/>
</dbReference>
<dbReference type="GO" id="GO:0022857">
    <property type="term" value="F:transmembrane transporter activity"/>
    <property type="evidence" value="ECO:0007669"/>
    <property type="project" value="InterPro"/>
</dbReference>
<dbReference type="Pfam" id="PF07690">
    <property type="entry name" value="MFS_1"/>
    <property type="match status" value="1"/>
</dbReference>
<dbReference type="SUPFAM" id="SSF103473">
    <property type="entry name" value="MFS general substrate transporter"/>
    <property type="match status" value="1"/>
</dbReference>
<dbReference type="Gene3D" id="1.20.1250.20">
    <property type="entry name" value="MFS general substrate transporter like domains"/>
    <property type="match status" value="1"/>
</dbReference>
<gene>
    <name evidence="9" type="primary">LOC113094194</name>
</gene>
<evidence type="ECO:0000256" key="1">
    <source>
        <dbReference type="ARBA" id="ARBA00004141"/>
    </source>
</evidence>
<evidence type="ECO:0000256" key="2">
    <source>
        <dbReference type="ARBA" id="ARBA00022448"/>
    </source>
</evidence>
<dbReference type="RefSeq" id="XP_026115680.1">
    <property type="nucleotide sequence ID" value="XM_026259895.1"/>
</dbReference>
<dbReference type="GO" id="GO:0016020">
    <property type="term" value="C:membrane"/>
    <property type="evidence" value="ECO:0007669"/>
    <property type="project" value="UniProtKB-SubCell"/>
</dbReference>
<evidence type="ECO:0000256" key="6">
    <source>
        <dbReference type="SAM" id="Phobius"/>
    </source>
</evidence>
<comment type="subcellular location">
    <subcellularLocation>
        <location evidence="1">Membrane</location>
        <topology evidence="1">Multi-pass membrane protein</topology>
    </subcellularLocation>
</comment>